<evidence type="ECO:0000313" key="11">
    <source>
        <dbReference type="Proteomes" id="UP001642540"/>
    </source>
</evidence>
<dbReference type="SMART" id="SM00714">
    <property type="entry name" value="LITAF"/>
    <property type="match status" value="1"/>
</dbReference>
<dbReference type="InterPro" id="IPR037519">
    <property type="entry name" value="LITAF_fam"/>
</dbReference>
<dbReference type="PANTHER" id="PTHR23292:SF6">
    <property type="entry name" value="FI16602P1-RELATED"/>
    <property type="match status" value="1"/>
</dbReference>
<evidence type="ECO:0000256" key="3">
    <source>
        <dbReference type="ARBA" id="ARBA00004630"/>
    </source>
</evidence>
<feature type="domain" description="LITAF" evidence="9">
    <location>
        <begin position="103"/>
        <end position="179"/>
    </location>
</feature>
<evidence type="ECO:0000256" key="6">
    <source>
        <dbReference type="ARBA" id="ARBA00022833"/>
    </source>
</evidence>
<evidence type="ECO:0000313" key="10">
    <source>
        <dbReference type="EMBL" id="CAL8100156.1"/>
    </source>
</evidence>
<gene>
    <name evidence="10" type="ORF">ODALV1_LOCUS10460</name>
</gene>
<accession>A0ABP1QEN8</accession>
<dbReference type="Proteomes" id="UP001642540">
    <property type="component" value="Unassembled WGS sequence"/>
</dbReference>
<evidence type="ECO:0000256" key="2">
    <source>
        <dbReference type="ARBA" id="ARBA00004481"/>
    </source>
</evidence>
<keyword evidence="5" id="KW-0479">Metal-binding</keyword>
<proteinExistence type="inferred from homology"/>
<evidence type="ECO:0000259" key="9">
    <source>
        <dbReference type="PROSITE" id="PS51837"/>
    </source>
</evidence>
<organism evidence="10 11">
    <name type="scientific">Orchesella dallaii</name>
    <dbReference type="NCBI Taxonomy" id="48710"/>
    <lineage>
        <taxon>Eukaryota</taxon>
        <taxon>Metazoa</taxon>
        <taxon>Ecdysozoa</taxon>
        <taxon>Arthropoda</taxon>
        <taxon>Hexapoda</taxon>
        <taxon>Collembola</taxon>
        <taxon>Entomobryomorpha</taxon>
        <taxon>Entomobryoidea</taxon>
        <taxon>Orchesellidae</taxon>
        <taxon>Orchesellinae</taxon>
        <taxon>Orchesella</taxon>
    </lineage>
</organism>
<evidence type="ECO:0000256" key="4">
    <source>
        <dbReference type="ARBA" id="ARBA00005975"/>
    </source>
</evidence>
<feature type="region of interest" description="Disordered" evidence="8">
    <location>
        <begin position="1"/>
        <end position="71"/>
    </location>
</feature>
<dbReference type="Pfam" id="PF10601">
    <property type="entry name" value="zf-LITAF-like"/>
    <property type="match status" value="1"/>
</dbReference>
<dbReference type="PROSITE" id="PS51837">
    <property type="entry name" value="LITAF"/>
    <property type="match status" value="1"/>
</dbReference>
<comment type="similarity">
    <text evidence="4">Belongs to the CDIP1/LITAF family.</text>
</comment>
<keyword evidence="6" id="KW-0862">Zinc</keyword>
<reference evidence="10 11" key="1">
    <citation type="submission" date="2024-08" db="EMBL/GenBank/DDBJ databases">
        <authorList>
            <person name="Cucini C."/>
            <person name="Frati F."/>
        </authorList>
    </citation>
    <scope>NUCLEOTIDE SEQUENCE [LARGE SCALE GENOMIC DNA]</scope>
</reference>
<protein>
    <recommendedName>
        <fullName evidence="9">LITAF domain-containing protein</fullName>
    </recommendedName>
</protein>
<feature type="compositionally biased region" description="Low complexity" evidence="8">
    <location>
        <begin position="31"/>
        <end position="43"/>
    </location>
</feature>
<dbReference type="InterPro" id="IPR006629">
    <property type="entry name" value="LITAF"/>
</dbReference>
<comment type="subcellular location">
    <subcellularLocation>
        <location evidence="2">Endosome membrane</location>
        <topology evidence="2">Peripheral membrane protein</topology>
    </subcellularLocation>
    <subcellularLocation>
        <location evidence="1">Late endosome membrane</location>
    </subcellularLocation>
    <subcellularLocation>
        <location evidence="3">Lysosome membrane</location>
        <topology evidence="3">Peripheral membrane protein</topology>
        <orientation evidence="3">Cytoplasmic side</orientation>
    </subcellularLocation>
</comment>
<dbReference type="PANTHER" id="PTHR23292">
    <property type="entry name" value="LIPOPOLYSACCHARIDE-INDUCED TUMOR NECROSIS FACTOR-ALPHA FACTOR"/>
    <property type="match status" value="1"/>
</dbReference>
<sequence>MLNNTRIEPSSPNFFPSAPPMHTANLPPYSPHRQPQPQQPHHPSNYNGNMNLNPSLLSSPSPQLQPPPQSQTLNVPQMMYSVPTTTQPSPNLPMATLKPMPQPPPAPALNEVLLSEDRQRVRCPYCGASITTIVKYKTGMMSHIAACCPLAWIPYVIDMCKDVDHTCPHCGRLIGKFKRFT</sequence>
<keyword evidence="11" id="KW-1185">Reference proteome</keyword>
<comment type="caution">
    <text evidence="10">The sequence shown here is derived from an EMBL/GenBank/DDBJ whole genome shotgun (WGS) entry which is preliminary data.</text>
</comment>
<evidence type="ECO:0000256" key="8">
    <source>
        <dbReference type="SAM" id="MobiDB-lite"/>
    </source>
</evidence>
<evidence type="ECO:0000256" key="1">
    <source>
        <dbReference type="ARBA" id="ARBA00004414"/>
    </source>
</evidence>
<dbReference type="EMBL" id="CAXLJM020000032">
    <property type="protein sequence ID" value="CAL8100156.1"/>
    <property type="molecule type" value="Genomic_DNA"/>
</dbReference>
<name>A0ABP1QEN8_9HEXA</name>
<evidence type="ECO:0000256" key="7">
    <source>
        <dbReference type="ARBA" id="ARBA00023136"/>
    </source>
</evidence>
<keyword evidence="7" id="KW-0472">Membrane</keyword>
<evidence type="ECO:0000256" key="5">
    <source>
        <dbReference type="ARBA" id="ARBA00022723"/>
    </source>
</evidence>
<feature type="compositionally biased region" description="Low complexity" evidence="8">
    <location>
        <begin position="51"/>
        <end position="62"/>
    </location>
</feature>